<proteinExistence type="predicted"/>
<reference evidence="2" key="1">
    <citation type="submission" date="2021-01" db="EMBL/GenBank/DDBJ databases">
        <title>Description of Breznakiella homolactica.</title>
        <authorList>
            <person name="Song Y."/>
            <person name="Brune A."/>
        </authorList>
    </citation>
    <scope>NUCLEOTIDE SEQUENCE</scope>
    <source>
        <strain evidence="2">RmG30</strain>
    </source>
</reference>
<evidence type="ECO:0000259" key="1">
    <source>
        <dbReference type="Pfam" id="PF00148"/>
    </source>
</evidence>
<dbReference type="RefSeq" id="WP_215625069.1">
    <property type="nucleotide sequence ID" value="NZ_CP067089.2"/>
</dbReference>
<dbReference type="Gene3D" id="3.40.50.1980">
    <property type="entry name" value="Nitrogenase molybdenum iron protein domain"/>
    <property type="match status" value="2"/>
</dbReference>
<dbReference type="Proteomes" id="UP000595917">
    <property type="component" value="Chromosome"/>
</dbReference>
<dbReference type="InterPro" id="IPR000510">
    <property type="entry name" value="Nase/OxRdtase_comp1"/>
</dbReference>
<protein>
    <recommendedName>
        <fullName evidence="1">Nitrogenase/oxidoreductase component 1 domain-containing protein</fullName>
    </recommendedName>
</protein>
<sequence length="389" mass="41002">MSQILYNLPPLSPDYSGVASVFHDLGALTVIHDASGCTGTYTGYDEPRWFGSRSPVFCSGLRDMDAIMGDDDRLADNIITAAKETGAPCITVIGSPVPMVVGFDFRGFASLVEHRTGIPAFGFAATGLEYYDKGQRDAYIALADRFLPEQAKPDSRKVNILGASVLDGFDGPAMDALESLANEAGLQVNTVWGARSSLEELKSAGNAGFNWVVTAAALPLARWLEKRYGTSFAAGLPIGGGETGRIARFLRDAAAGKAPAAALPVPGRGGKPAAVIAGEALFAASLRVCMENEYGIGPAAIATFFGEGREFLGETDRFLVTEDDAREVFSGGTVETVIADPLMEDLLPETSGAAFIPVPHRAVSGRLHSESCSRYFGAGVRDILAVPVR</sequence>
<keyword evidence="3" id="KW-1185">Reference proteome</keyword>
<evidence type="ECO:0000313" key="3">
    <source>
        <dbReference type="Proteomes" id="UP000595917"/>
    </source>
</evidence>
<dbReference type="Pfam" id="PF00148">
    <property type="entry name" value="Oxidored_nitro"/>
    <property type="match status" value="1"/>
</dbReference>
<dbReference type="EMBL" id="CP067089">
    <property type="protein sequence ID" value="QQO07763.1"/>
    <property type="molecule type" value="Genomic_DNA"/>
</dbReference>
<dbReference type="KEGG" id="bhc:JFL75_12505"/>
<evidence type="ECO:0000313" key="2">
    <source>
        <dbReference type="EMBL" id="QQO07763.1"/>
    </source>
</evidence>
<dbReference type="AlphaFoldDB" id="A0A7T7XK74"/>
<dbReference type="GO" id="GO:0016491">
    <property type="term" value="F:oxidoreductase activity"/>
    <property type="evidence" value="ECO:0007669"/>
    <property type="project" value="InterPro"/>
</dbReference>
<organism evidence="2 3">
    <name type="scientific">Breznakiella homolactica</name>
    <dbReference type="NCBI Taxonomy" id="2798577"/>
    <lineage>
        <taxon>Bacteria</taxon>
        <taxon>Pseudomonadati</taxon>
        <taxon>Spirochaetota</taxon>
        <taxon>Spirochaetia</taxon>
        <taxon>Spirochaetales</taxon>
        <taxon>Breznakiellaceae</taxon>
        <taxon>Breznakiella</taxon>
    </lineage>
</organism>
<gene>
    <name evidence="2" type="ORF">JFL75_12505</name>
</gene>
<dbReference type="SUPFAM" id="SSF53807">
    <property type="entry name" value="Helical backbone' metal receptor"/>
    <property type="match status" value="1"/>
</dbReference>
<dbReference type="PANTHER" id="PTHR42956:SF1">
    <property type="entry name" value="NITROGENASE IRON-MOLYBDENUM COFACTOR BIOSYNTHESIS PROTEIN NIFE"/>
    <property type="match status" value="1"/>
</dbReference>
<dbReference type="InterPro" id="IPR049939">
    <property type="entry name" value="NifE-like"/>
</dbReference>
<feature type="domain" description="Nitrogenase/oxidoreductase component 1" evidence="1">
    <location>
        <begin position="26"/>
        <end position="255"/>
    </location>
</feature>
<dbReference type="PANTHER" id="PTHR42956">
    <property type="entry name" value="NITROGENASE IRON-MOLYBDENUM COFACTOR BIOSYNTHESIS PROTEIN NIFE"/>
    <property type="match status" value="1"/>
</dbReference>
<accession>A0A7T7XK74</accession>
<name>A0A7T7XK74_9SPIR</name>